<gene>
    <name evidence="7" type="ORF">ACS04_28205</name>
</gene>
<dbReference type="PATRIC" id="fig|66430.4.peg.1284"/>
<dbReference type="AlphaFoldDB" id="A0A0J6XH85"/>
<protein>
    <submittedName>
        <fullName evidence="7">AcrR family transcriptional regulator</fullName>
    </submittedName>
</protein>
<sequence>MPEHAPLSRDRVLRAAVDIADEGGIAAVTIRAVAERLGVKPMSLYHHVPHKEAILDGIVDAVFAEIELPLDEPDWRAALRHRAHSARTVLGRHSWAIALMESRTHPGPATLHHHDAVLGILSRAGFPYALAGHAYSLLDSYVYGFALTEAALPFAPQDVEIAVGDHLAAFPAGAYPHLAEFATHHVLQPGYAYGSEFDYGLELILETLATRLAGTTRP</sequence>
<keyword evidence="8" id="KW-1185">Reference proteome</keyword>
<dbReference type="InterPro" id="IPR001647">
    <property type="entry name" value="HTH_TetR"/>
</dbReference>
<reference evidence="7 8" key="1">
    <citation type="submission" date="2015-06" db="EMBL/GenBank/DDBJ databases">
        <title>Recapitulation of the evolution of biosynthetic gene clusters reveals hidden chemical diversity on bacterial genomes.</title>
        <authorList>
            <person name="Cruz-Morales P."/>
            <person name="Martinez-Guerrero C."/>
            <person name="Morales-Escalante M.A."/>
            <person name="Yanez-Guerra L.A."/>
            <person name="Kopp J.F."/>
            <person name="Feldmann J."/>
            <person name="Ramos-Aboites H.E."/>
            <person name="Barona-Gomez F."/>
        </authorList>
    </citation>
    <scope>NUCLEOTIDE SEQUENCE [LARGE SCALE GENOMIC DNA]</scope>
    <source>
        <strain evidence="7 8">ATCC 31245</strain>
    </source>
</reference>
<dbReference type="PRINTS" id="PR00455">
    <property type="entry name" value="HTHTETR"/>
</dbReference>
<dbReference type="STRING" id="66430.ACS04_28205"/>
<dbReference type="Gene3D" id="1.10.357.10">
    <property type="entry name" value="Tetracycline Repressor, domain 2"/>
    <property type="match status" value="1"/>
</dbReference>
<dbReference type="Gene3D" id="1.10.10.60">
    <property type="entry name" value="Homeodomain-like"/>
    <property type="match status" value="1"/>
</dbReference>
<evidence type="ECO:0000313" key="7">
    <source>
        <dbReference type="EMBL" id="KMO94509.1"/>
    </source>
</evidence>
<evidence type="ECO:0000256" key="1">
    <source>
        <dbReference type="ARBA" id="ARBA00022491"/>
    </source>
</evidence>
<dbReference type="Proteomes" id="UP000035932">
    <property type="component" value="Unassembled WGS sequence"/>
</dbReference>
<feature type="domain" description="HTH tetR-type" evidence="6">
    <location>
        <begin position="6"/>
        <end position="66"/>
    </location>
</feature>
<dbReference type="PRINTS" id="PR00400">
    <property type="entry name" value="TETREPRESSOR"/>
</dbReference>
<evidence type="ECO:0000256" key="3">
    <source>
        <dbReference type="ARBA" id="ARBA00023125"/>
    </source>
</evidence>
<dbReference type="GO" id="GO:0046677">
    <property type="term" value="P:response to antibiotic"/>
    <property type="evidence" value="ECO:0007669"/>
    <property type="project" value="InterPro"/>
</dbReference>
<evidence type="ECO:0000313" key="8">
    <source>
        <dbReference type="Proteomes" id="UP000035932"/>
    </source>
</evidence>
<evidence type="ECO:0000256" key="5">
    <source>
        <dbReference type="PROSITE-ProRule" id="PRU00335"/>
    </source>
</evidence>
<dbReference type="GO" id="GO:0003700">
    <property type="term" value="F:DNA-binding transcription factor activity"/>
    <property type="evidence" value="ECO:0007669"/>
    <property type="project" value="TreeGrafter"/>
</dbReference>
<keyword evidence="4" id="KW-0804">Transcription</keyword>
<keyword evidence="1" id="KW-0678">Repressor</keyword>
<dbReference type="GO" id="GO:0045892">
    <property type="term" value="P:negative regulation of DNA-templated transcription"/>
    <property type="evidence" value="ECO:0007669"/>
    <property type="project" value="InterPro"/>
</dbReference>
<dbReference type="EMBL" id="LFML01000126">
    <property type="protein sequence ID" value="KMO94509.1"/>
    <property type="molecule type" value="Genomic_DNA"/>
</dbReference>
<dbReference type="Pfam" id="PF00440">
    <property type="entry name" value="TetR_N"/>
    <property type="match status" value="1"/>
</dbReference>
<dbReference type="OrthoDB" id="329481at2"/>
<dbReference type="PROSITE" id="PS50977">
    <property type="entry name" value="HTH_TETR_2"/>
    <property type="match status" value="1"/>
</dbReference>
<evidence type="ECO:0000259" key="6">
    <source>
        <dbReference type="PROSITE" id="PS50977"/>
    </source>
</evidence>
<dbReference type="SUPFAM" id="SSF48498">
    <property type="entry name" value="Tetracyclin repressor-like, C-terminal domain"/>
    <property type="match status" value="1"/>
</dbReference>
<dbReference type="GO" id="GO:0000976">
    <property type="term" value="F:transcription cis-regulatory region binding"/>
    <property type="evidence" value="ECO:0007669"/>
    <property type="project" value="TreeGrafter"/>
</dbReference>
<dbReference type="InterPro" id="IPR003012">
    <property type="entry name" value="Tet_transcr_reg_TetR"/>
</dbReference>
<dbReference type="Pfam" id="PF02909">
    <property type="entry name" value="TetR_C_1"/>
    <property type="match status" value="1"/>
</dbReference>
<dbReference type="InterPro" id="IPR004111">
    <property type="entry name" value="Repressor_TetR_C"/>
</dbReference>
<comment type="caution">
    <text evidence="7">The sequence shown here is derived from an EMBL/GenBank/DDBJ whole genome shotgun (WGS) entry which is preliminary data.</text>
</comment>
<dbReference type="InterPro" id="IPR009057">
    <property type="entry name" value="Homeodomain-like_sf"/>
</dbReference>
<evidence type="ECO:0000256" key="4">
    <source>
        <dbReference type="ARBA" id="ARBA00023163"/>
    </source>
</evidence>
<accession>A0A0J6XH85</accession>
<proteinExistence type="predicted"/>
<dbReference type="PANTHER" id="PTHR30055:SF151">
    <property type="entry name" value="TRANSCRIPTIONAL REGULATORY PROTEIN"/>
    <property type="match status" value="1"/>
</dbReference>
<dbReference type="RefSeq" id="WP_048479618.1">
    <property type="nucleotide sequence ID" value="NZ_JBIRUD010000001.1"/>
</dbReference>
<keyword evidence="3 5" id="KW-0238">DNA-binding</keyword>
<feature type="DNA-binding region" description="H-T-H motif" evidence="5">
    <location>
        <begin position="29"/>
        <end position="48"/>
    </location>
</feature>
<keyword evidence="2" id="KW-0805">Transcription regulation</keyword>
<dbReference type="SUPFAM" id="SSF46689">
    <property type="entry name" value="Homeodomain-like"/>
    <property type="match status" value="1"/>
</dbReference>
<organism evidence="7 8">
    <name type="scientific">Streptomyces roseus</name>
    <dbReference type="NCBI Taxonomy" id="66430"/>
    <lineage>
        <taxon>Bacteria</taxon>
        <taxon>Bacillati</taxon>
        <taxon>Actinomycetota</taxon>
        <taxon>Actinomycetes</taxon>
        <taxon>Kitasatosporales</taxon>
        <taxon>Streptomycetaceae</taxon>
        <taxon>Streptomyces</taxon>
    </lineage>
</organism>
<dbReference type="InterPro" id="IPR036271">
    <property type="entry name" value="Tet_transcr_reg_TetR-rel_C_sf"/>
</dbReference>
<evidence type="ECO:0000256" key="2">
    <source>
        <dbReference type="ARBA" id="ARBA00023015"/>
    </source>
</evidence>
<dbReference type="InterPro" id="IPR050109">
    <property type="entry name" value="HTH-type_TetR-like_transc_reg"/>
</dbReference>
<dbReference type="PANTHER" id="PTHR30055">
    <property type="entry name" value="HTH-TYPE TRANSCRIPTIONAL REGULATOR RUTR"/>
    <property type="match status" value="1"/>
</dbReference>
<name>A0A0J6XH85_9ACTN</name>